<feature type="transmembrane region" description="Helical" evidence="5">
    <location>
        <begin position="258"/>
        <end position="279"/>
    </location>
</feature>
<keyword evidence="5" id="KW-1133">Transmembrane helix</keyword>
<feature type="transmembrane region" description="Helical" evidence="5">
    <location>
        <begin position="129"/>
        <end position="149"/>
    </location>
</feature>
<dbReference type="Gene3D" id="1.10.760.10">
    <property type="entry name" value="Cytochrome c-like domain"/>
    <property type="match status" value="1"/>
</dbReference>
<protein>
    <recommendedName>
        <fullName evidence="6">Cytochrome c domain-containing protein</fullName>
    </recommendedName>
</protein>
<dbReference type="STRING" id="1842532.A7E78_13165"/>
<evidence type="ECO:0000256" key="2">
    <source>
        <dbReference type="ARBA" id="ARBA00022723"/>
    </source>
</evidence>
<evidence type="ECO:0000256" key="5">
    <source>
        <dbReference type="SAM" id="Phobius"/>
    </source>
</evidence>
<dbReference type="Proteomes" id="UP000182517">
    <property type="component" value="Chromosome"/>
</dbReference>
<feature type="transmembrane region" description="Helical" evidence="5">
    <location>
        <begin position="186"/>
        <end position="206"/>
    </location>
</feature>
<evidence type="ECO:0000256" key="4">
    <source>
        <dbReference type="PROSITE-ProRule" id="PRU00433"/>
    </source>
</evidence>
<accession>A0A1L3GRZ3</accession>
<keyword evidence="3 4" id="KW-0408">Iron</keyword>
<keyword evidence="5" id="KW-0812">Transmembrane</keyword>
<keyword evidence="8" id="KW-1185">Reference proteome</keyword>
<reference evidence="7 8" key="1">
    <citation type="journal article" date="2017" name="Genome Announc.">
        <title>Complete Genome Sequences of Two Acetylene-Fermenting Pelobacter acetylenicus Strains.</title>
        <authorList>
            <person name="Sutton J.M."/>
            <person name="Baesman S.M."/>
            <person name="Fierst J.L."/>
            <person name="Poret-Peterson A.T."/>
            <person name="Oremland R.S."/>
            <person name="Dunlap D.S."/>
            <person name="Akob D.M."/>
        </authorList>
    </citation>
    <scope>NUCLEOTIDE SEQUENCE [LARGE SCALE GENOMIC DNA]</scope>
    <source>
        <strain evidence="7 8">SFB93</strain>
    </source>
</reference>
<dbReference type="GO" id="GO:0046872">
    <property type="term" value="F:metal ion binding"/>
    <property type="evidence" value="ECO:0007669"/>
    <property type="project" value="UniProtKB-KW"/>
</dbReference>
<evidence type="ECO:0000259" key="6">
    <source>
        <dbReference type="PROSITE" id="PS51007"/>
    </source>
</evidence>
<dbReference type="InterPro" id="IPR009056">
    <property type="entry name" value="Cyt_c-like_dom"/>
</dbReference>
<dbReference type="InterPro" id="IPR036909">
    <property type="entry name" value="Cyt_c-like_dom_sf"/>
</dbReference>
<dbReference type="SUPFAM" id="SSF46626">
    <property type="entry name" value="Cytochrome c"/>
    <property type="match status" value="1"/>
</dbReference>
<evidence type="ECO:0000256" key="1">
    <source>
        <dbReference type="ARBA" id="ARBA00022617"/>
    </source>
</evidence>
<gene>
    <name evidence="7" type="ORF">A7E78_13165</name>
</gene>
<keyword evidence="2 4" id="KW-0479">Metal-binding</keyword>
<dbReference type="GO" id="GO:0020037">
    <property type="term" value="F:heme binding"/>
    <property type="evidence" value="ECO:0007669"/>
    <property type="project" value="InterPro"/>
</dbReference>
<evidence type="ECO:0000313" key="7">
    <source>
        <dbReference type="EMBL" id="APG28697.1"/>
    </source>
</evidence>
<feature type="transmembrane region" description="Helical" evidence="5">
    <location>
        <begin position="226"/>
        <end position="246"/>
    </location>
</feature>
<feature type="transmembrane region" description="Helical" evidence="5">
    <location>
        <begin position="316"/>
        <end position="334"/>
    </location>
</feature>
<feature type="domain" description="Cytochrome c" evidence="6">
    <location>
        <begin position="375"/>
        <end position="455"/>
    </location>
</feature>
<dbReference type="Pfam" id="PF00034">
    <property type="entry name" value="Cytochrom_C"/>
    <property type="match status" value="1"/>
</dbReference>
<keyword evidence="5" id="KW-0472">Membrane</keyword>
<sequence length="462" mass="50122">MAVQGQTFEDLRANSRAILLKVSETWADHTILLSIHGKSDTLLNEQLQSIFYSTHQGTRMLPVIQEQLLLIKAMQGGCQTLLCLSLGYLAGEVLLTLPGKALIPSNAPPPTQPNFAPGPKVLTGRRAGLLIALIMACNLLLLKIAYRTALFTNPFWGGVTLLFIIGLALILAARQHLKGTQPAGRLSLAAAIIGDLLLLSICYFLLNTESLLLTPESWPFLTTRPALLLSWHGTVRFAQFILLALMLAGLDRQHNRQILIFGAALTWPLFQILELLLAPELAHSPWLYLGAALTLATSAALALMTIKPLLQKRPQALTPPLLAIIVLTTLWVLGAQTARENSLTDVALAGLQLPAAAIQTTKPSAPQPATEPKVLPTVDGGQLFQQKCSVCHRFDQPLIGPALNSVLDKYRSDKDSLSGFLRNPPKIDPNYPAMPNLGLSEQEAGAITEYLLTENTDQPGQR</sequence>
<feature type="transmembrane region" description="Helical" evidence="5">
    <location>
        <begin position="285"/>
        <end position="304"/>
    </location>
</feature>
<evidence type="ECO:0000313" key="8">
    <source>
        <dbReference type="Proteomes" id="UP000182517"/>
    </source>
</evidence>
<name>A0A1L3GRZ3_9BACT</name>
<dbReference type="GO" id="GO:0009055">
    <property type="term" value="F:electron transfer activity"/>
    <property type="evidence" value="ECO:0007669"/>
    <property type="project" value="InterPro"/>
</dbReference>
<proteinExistence type="predicted"/>
<dbReference type="PROSITE" id="PS51007">
    <property type="entry name" value="CYTC"/>
    <property type="match status" value="1"/>
</dbReference>
<keyword evidence="1 4" id="KW-0349">Heme</keyword>
<dbReference type="KEGG" id="pef:A7E78_13165"/>
<evidence type="ECO:0000256" key="3">
    <source>
        <dbReference type="ARBA" id="ARBA00023004"/>
    </source>
</evidence>
<dbReference type="EMBL" id="CP015519">
    <property type="protein sequence ID" value="APG28697.1"/>
    <property type="molecule type" value="Genomic_DNA"/>
</dbReference>
<organism evidence="7 8">
    <name type="scientific">Syntrophotalea acetylenivorans</name>
    <dbReference type="NCBI Taxonomy" id="1842532"/>
    <lineage>
        <taxon>Bacteria</taxon>
        <taxon>Pseudomonadati</taxon>
        <taxon>Thermodesulfobacteriota</taxon>
        <taxon>Desulfuromonadia</taxon>
        <taxon>Desulfuromonadales</taxon>
        <taxon>Syntrophotaleaceae</taxon>
        <taxon>Syntrophotalea</taxon>
    </lineage>
</organism>
<feature type="transmembrane region" description="Helical" evidence="5">
    <location>
        <begin position="155"/>
        <end position="174"/>
    </location>
</feature>
<dbReference type="AlphaFoldDB" id="A0A1L3GRZ3"/>